<protein>
    <submittedName>
        <fullName evidence="2">Uncharacterized protein</fullName>
    </submittedName>
</protein>
<dbReference type="SUPFAM" id="SSF69786">
    <property type="entry name" value="YggU-like"/>
    <property type="match status" value="1"/>
</dbReference>
<comment type="caution">
    <text evidence="2">The sequence shown here is derived from an EMBL/GenBank/DDBJ whole genome shotgun (WGS) entry which is preliminary data.</text>
</comment>
<comment type="similarity">
    <text evidence="1">Belongs to the UPF0235 family.</text>
</comment>
<dbReference type="Gene3D" id="3.30.1200.10">
    <property type="entry name" value="YggU-like"/>
    <property type="match status" value="1"/>
</dbReference>
<reference evidence="3" key="1">
    <citation type="submission" date="2017-09" db="EMBL/GenBank/DDBJ databases">
        <title>Depth-based differentiation of microbial function through sediment-hosted aquifers and enrichment of novel symbionts in the deep terrestrial subsurface.</title>
        <authorList>
            <person name="Probst A.J."/>
            <person name="Ladd B."/>
            <person name="Jarett J.K."/>
            <person name="Geller-Mcgrath D.E."/>
            <person name="Sieber C.M.K."/>
            <person name="Emerson J.B."/>
            <person name="Anantharaman K."/>
            <person name="Thomas B.C."/>
            <person name="Malmstrom R."/>
            <person name="Stieglmeier M."/>
            <person name="Klingl A."/>
            <person name="Woyke T."/>
            <person name="Ryan C.M."/>
            <person name="Banfield J.F."/>
        </authorList>
    </citation>
    <scope>NUCLEOTIDE SEQUENCE [LARGE SCALE GENOMIC DNA]</scope>
</reference>
<dbReference type="EMBL" id="PFAV01000039">
    <property type="protein sequence ID" value="PIR91372.1"/>
    <property type="molecule type" value="Genomic_DNA"/>
</dbReference>
<dbReference type="InterPro" id="IPR036591">
    <property type="entry name" value="YggU-like_sf"/>
</dbReference>
<evidence type="ECO:0000313" key="3">
    <source>
        <dbReference type="Proteomes" id="UP000228906"/>
    </source>
</evidence>
<dbReference type="InterPro" id="IPR003746">
    <property type="entry name" value="DUF167"/>
</dbReference>
<organism evidence="2 3">
    <name type="scientific">bacterium (Candidatus Gribaldobacteria) CG10_big_fil_rev_8_21_14_0_10_41_12</name>
    <dbReference type="NCBI Taxonomy" id="2014277"/>
    <lineage>
        <taxon>Bacteria</taxon>
        <taxon>Candidatus Gribaldobacteria</taxon>
    </lineage>
</organism>
<evidence type="ECO:0000256" key="1">
    <source>
        <dbReference type="ARBA" id="ARBA00010364"/>
    </source>
</evidence>
<proteinExistence type="inferred from homology"/>
<sequence length="73" mass="8195">MKILVKVKTKAKEERLEEIGENTFVVWVKEPAEKGKANAAVIKTIAKHFRVPQGNARIVSGLSNRQKIVIIEL</sequence>
<dbReference type="Pfam" id="PF02594">
    <property type="entry name" value="DUF167"/>
    <property type="match status" value="1"/>
</dbReference>
<gene>
    <name evidence="2" type="ORF">COU03_02265</name>
</gene>
<dbReference type="SMART" id="SM01152">
    <property type="entry name" value="DUF167"/>
    <property type="match status" value="1"/>
</dbReference>
<dbReference type="AlphaFoldDB" id="A0A2H0UX09"/>
<evidence type="ECO:0000313" key="2">
    <source>
        <dbReference type="EMBL" id="PIR91372.1"/>
    </source>
</evidence>
<accession>A0A2H0UX09</accession>
<dbReference type="NCBIfam" id="TIGR00251">
    <property type="entry name" value="DUF167 family protein"/>
    <property type="match status" value="1"/>
</dbReference>
<name>A0A2H0UX09_9BACT</name>
<dbReference type="Proteomes" id="UP000228906">
    <property type="component" value="Unassembled WGS sequence"/>
</dbReference>